<dbReference type="InterPro" id="IPR024093">
    <property type="entry name" value="Uncharacterised_MTH865"/>
</dbReference>
<dbReference type="RefSeq" id="WP_012899923.1">
    <property type="nucleotide sequence ID" value="NC_013665.1"/>
</dbReference>
<dbReference type="Gene3D" id="1.10.238.80">
    <property type="entry name" value="MTH865-like"/>
    <property type="match status" value="1"/>
</dbReference>
<evidence type="ECO:0000313" key="2">
    <source>
        <dbReference type="Proteomes" id="UP000001882"/>
    </source>
</evidence>
<sequence>MTEKSTTMLGEEPSPQDIEALDKLKVDIVEQLRAADVKFPIKTKADLANIYPKGTRKSCMYKGQEVSLHDMINNIDDRAFPLENAGDTAIALVSSCQMNVVK</sequence>
<gene>
    <name evidence="1" type="ordered locus">MCP_1172</name>
</gene>
<organism evidence="1 2">
    <name type="scientific">Methanocella paludicola (strain DSM 17711 / JCM 13418 / NBRC 101707 / SANAE)</name>
    <dbReference type="NCBI Taxonomy" id="304371"/>
    <lineage>
        <taxon>Archaea</taxon>
        <taxon>Methanobacteriati</taxon>
        <taxon>Methanobacteriota</taxon>
        <taxon>Stenosarchaea group</taxon>
        <taxon>Methanomicrobia</taxon>
        <taxon>Methanocellales</taxon>
        <taxon>Methanocellaceae</taxon>
        <taxon>Methanocella</taxon>
    </lineage>
</organism>
<dbReference type="EMBL" id="AP011532">
    <property type="protein sequence ID" value="BAI61244.1"/>
    <property type="molecule type" value="Genomic_DNA"/>
</dbReference>
<dbReference type="Pfam" id="PF07747">
    <property type="entry name" value="MTH865"/>
    <property type="match status" value="1"/>
</dbReference>
<protein>
    <submittedName>
        <fullName evidence="1">Uncharacterized protein</fullName>
    </submittedName>
</protein>
<dbReference type="InterPro" id="IPR036825">
    <property type="entry name" value="MTH865-like_sf"/>
</dbReference>
<evidence type="ECO:0000313" key="1">
    <source>
        <dbReference type="EMBL" id="BAI61244.1"/>
    </source>
</evidence>
<reference evidence="2" key="3">
    <citation type="journal article" date="2011" name="PLoS ONE">
        <title>Genome sequence of a mesophilic hydrogenotrophic methanogen Methanocella paludicola, the first cultivated representative of the order Methanocellales.</title>
        <authorList>
            <person name="Sakai S."/>
            <person name="Takaki Y."/>
            <person name="Shimamura S."/>
            <person name="Sekine M."/>
            <person name="Tajima T."/>
            <person name="Kosugi H."/>
            <person name="Ichikawa N."/>
            <person name="Tasumi E."/>
            <person name="Hiraki A.T."/>
            <person name="Shimizu A."/>
            <person name="Kato Y."/>
            <person name="Nishiko R."/>
            <person name="Mori K."/>
            <person name="Fujita N."/>
            <person name="Imachi H."/>
            <person name="Takai K."/>
        </authorList>
    </citation>
    <scope>NUCLEOTIDE SEQUENCE [LARGE SCALE GENOMIC DNA]</scope>
    <source>
        <strain evidence="2">DSM 17711 / JCM 13418 / NBRC 101707 / SANAE</strain>
    </source>
</reference>
<dbReference type="GeneID" id="8683225"/>
<dbReference type="AlphaFoldDB" id="D1YXS2"/>
<name>D1YXS2_METPS</name>
<reference evidence="1 2" key="2">
    <citation type="journal article" date="2008" name="Int. J. Syst. Evol. Microbiol.">
        <title>Methanocella paludicola gen. nov., sp. nov., a methane-producing archaeon, the first isolate of the lineage 'Rice Cluster I', and proposal of the new archaeal order Methanocellales ord. nov.</title>
        <authorList>
            <person name="Sakai S."/>
            <person name="Imachi H."/>
            <person name="Hanada S."/>
            <person name="Ohashi A."/>
            <person name="Harada H."/>
            <person name="Kamagata Y."/>
        </authorList>
    </citation>
    <scope>NUCLEOTIDE SEQUENCE [LARGE SCALE GENOMIC DNA]</scope>
    <source>
        <strain evidence="2">DSM 17711 / JCM 13418 / NBRC 101707 / SANAE</strain>
    </source>
</reference>
<reference evidence="1 2" key="1">
    <citation type="journal article" date="2007" name="Appl. Environ. Microbiol.">
        <title>Isolation of key methanogens for global methane emission from rice paddy fields: a novel isolate affiliated with the clone cluster rice cluster I.</title>
        <authorList>
            <person name="Sakai S."/>
            <person name="Imachi H."/>
            <person name="Sekiguchi Y."/>
            <person name="Ohashi A."/>
            <person name="Harada H."/>
            <person name="Kamagata Y."/>
        </authorList>
    </citation>
    <scope>NUCLEOTIDE SEQUENCE [LARGE SCALE GENOMIC DNA]</scope>
    <source>
        <strain evidence="2">DSM 17711 / JCM 13418 / NBRC 101707 / SANAE</strain>
    </source>
</reference>
<dbReference type="SUPFAM" id="SSF69025">
    <property type="entry name" value="Hypothetical protein MTH865"/>
    <property type="match status" value="1"/>
</dbReference>
<proteinExistence type="predicted"/>
<dbReference type="STRING" id="304371.MCP_1172"/>
<dbReference type="Proteomes" id="UP000001882">
    <property type="component" value="Chromosome"/>
</dbReference>
<dbReference type="eggNOG" id="arCOG02797">
    <property type="taxonomic scope" value="Archaea"/>
</dbReference>
<accession>D1YXS2</accession>
<dbReference type="InParanoid" id="D1YXS2"/>
<keyword evidence="2" id="KW-1185">Reference proteome</keyword>
<dbReference type="OrthoDB" id="375290at2157"/>
<dbReference type="KEGG" id="mpd:MCP_1172"/>